<evidence type="ECO:0000313" key="10">
    <source>
        <dbReference type="Proteomes" id="UP000030755"/>
    </source>
</evidence>
<evidence type="ECO:0000256" key="2">
    <source>
        <dbReference type="ARBA" id="ARBA00022737"/>
    </source>
</evidence>
<feature type="zinc finger region" description="C3H1-type" evidence="6">
    <location>
        <begin position="53"/>
        <end position="81"/>
    </location>
</feature>
<proteinExistence type="predicted"/>
<dbReference type="InterPro" id="IPR000571">
    <property type="entry name" value="Znf_CCCH"/>
</dbReference>
<dbReference type="GO" id="GO:0000398">
    <property type="term" value="P:mRNA splicing, via spliceosome"/>
    <property type="evidence" value="ECO:0007669"/>
    <property type="project" value="InterPro"/>
</dbReference>
<dbReference type="InterPro" id="IPR009145">
    <property type="entry name" value="U2AF_small"/>
</dbReference>
<dbReference type="PROSITE" id="PS50102">
    <property type="entry name" value="RRM"/>
    <property type="match status" value="1"/>
</dbReference>
<protein>
    <submittedName>
        <fullName evidence="9">U2 auxiliary factor small subunit domain-containing protein</fullName>
    </submittedName>
</protein>
<dbReference type="InterPro" id="IPR036855">
    <property type="entry name" value="Znf_CCCH_sf"/>
</dbReference>
<dbReference type="OMA" id="MIEYDED"/>
<name>A0A075AP55_ROZAC</name>
<dbReference type="AlphaFoldDB" id="A0A075AP55"/>
<evidence type="ECO:0000259" key="8">
    <source>
        <dbReference type="PROSITE" id="PS50103"/>
    </source>
</evidence>
<dbReference type="InterPro" id="IPR035979">
    <property type="entry name" value="RBD_domain_sf"/>
</dbReference>
<evidence type="ECO:0000259" key="7">
    <source>
        <dbReference type="PROSITE" id="PS50102"/>
    </source>
</evidence>
<keyword evidence="1 6" id="KW-0479">Metal-binding</keyword>
<dbReference type="Proteomes" id="UP000030755">
    <property type="component" value="Unassembled WGS sequence"/>
</dbReference>
<evidence type="ECO:0000256" key="3">
    <source>
        <dbReference type="ARBA" id="ARBA00022771"/>
    </source>
</evidence>
<dbReference type="HOGENOM" id="CLU_1441795_0_0_1"/>
<reference evidence="9 10" key="1">
    <citation type="journal article" date="2013" name="Curr. Biol.">
        <title>Shared signatures of parasitism and phylogenomics unite Cryptomycota and microsporidia.</title>
        <authorList>
            <person name="James T.Y."/>
            <person name="Pelin A."/>
            <person name="Bonen L."/>
            <person name="Ahrendt S."/>
            <person name="Sain D."/>
            <person name="Corradi N."/>
            <person name="Stajich J.E."/>
        </authorList>
    </citation>
    <scope>NUCLEOTIDE SEQUENCE [LARGE SCALE GENOMIC DNA]</scope>
    <source>
        <strain evidence="9 10">CSF55</strain>
    </source>
</reference>
<keyword evidence="3 6" id="KW-0863">Zinc-finger</keyword>
<evidence type="ECO:0000313" key="9">
    <source>
        <dbReference type="EMBL" id="EPZ31801.1"/>
    </source>
</evidence>
<sequence>MKTDWESLILEEKNKENDTKEDEIYQEPMVRIPTIAVPDLSNFDARPIEDLYRDDQKYCFFYLKTGLCKFGGRCSKEHPRPKVSKTLLIHHMYNDIAIQMNPLARDKEESQEEFEEFFHDVHEELTKFVKVTKNKMVHLRGHVYVEFSQLESSWNAYQALSGRFYAGKPLYIEFAPVLKWFNAVCRNF</sequence>
<dbReference type="PRINTS" id="PR01848">
    <property type="entry name" value="U2AUXFACTOR"/>
</dbReference>
<evidence type="ECO:0000256" key="6">
    <source>
        <dbReference type="PROSITE-ProRule" id="PRU00723"/>
    </source>
</evidence>
<dbReference type="PROSITE" id="PS50103">
    <property type="entry name" value="ZF_C3H1"/>
    <property type="match status" value="1"/>
</dbReference>
<dbReference type="STRING" id="988480.A0A075AP55"/>
<evidence type="ECO:0000256" key="1">
    <source>
        <dbReference type="ARBA" id="ARBA00022723"/>
    </source>
</evidence>
<dbReference type="InterPro" id="IPR012677">
    <property type="entry name" value="Nucleotide-bd_a/b_plait_sf"/>
</dbReference>
<dbReference type="InterPro" id="IPR000504">
    <property type="entry name" value="RRM_dom"/>
</dbReference>
<organism evidence="9 10">
    <name type="scientific">Rozella allomycis (strain CSF55)</name>
    <dbReference type="NCBI Taxonomy" id="988480"/>
    <lineage>
        <taxon>Eukaryota</taxon>
        <taxon>Fungi</taxon>
        <taxon>Fungi incertae sedis</taxon>
        <taxon>Cryptomycota</taxon>
        <taxon>Cryptomycota incertae sedis</taxon>
        <taxon>Rozella</taxon>
    </lineage>
</organism>
<dbReference type="GO" id="GO:0008270">
    <property type="term" value="F:zinc ion binding"/>
    <property type="evidence" value="ECO:0007669"/>
    <property type="project" value="UniProtKB-KW"/>
</dbReference>
<dbReference type="SUPFAM" id="SSF90229">
    <property type="entry name" value="CCCH zinc finger"/>
    <property type="match status" value="1"/>
</dbReference>
<evidence type="ECO:0000256" key="4">
    <source>
        <dbReference type="ARBA" id="ARBA00022833"/>
    </source>
</evidence>
<dbReference type="GO" id="GO:0003723">
    <property type="term" value="F:RNA binding"/>
    <property type="evidence" value="ECO:0007669"/>
    <property type="project" value="UniProtKB-UniRule"/>
</dbReference>
<dbReference type="Gene3D" id="3.30.70.330">
    <property type="match status" value="1"/>
</dbReference>
<evidence type="ECO:0000256" key="5">
    <source>
        <dbReference type="PROSITE-ProRule" id="PRU00176"/>
    </source>
</evidence>
<feature type="domain" description="RRM" evidence="7">
    <location>
        <begin position="85"/>
        <end position="177"/>
    </location>
</feature>
<keyword evidence="2" id="KW-0677">Repeat</keyword>
<dbReference type="OrthoDB" id="423462at2759"/>
<dbReference type="PANTHER" id="PTHR12620">
    <property type="entry name" value="U2 SNRNP AUXILIARY FACTOR, SMALL SUBUNIT"/>
    <property type="match status" value="1"/>
</dbReference>
<accession>A0A075AP55</accession>
<keyword evidence="4 6" id="KW-0862">Zinc</keyword>
<feature type="domain" description="C3H1-type" evidence="8">
    <location>
        <begin position="53"/>
        <end position="81"/>
    </location>
</feature>
<dbReference type="SUPFAM" id="SSF54928">
    <property type="entry name" value="RNA-binding domain, RBD"/>
    <property type="match status" value="1"/>
</dbReference>
<keyword evidence="10" id="KW-1185">Reference proteome</keyword>
<dbReference type="EMBL" id="KE561209">
    <property type="protein sequence ID" value="EPZ31801.1"/>
    <property type="molecule type" value="Genomic_DNA"/>
</dbReference>
<dbReference type="GO" id="GO:0089701">
    <property type="term" value="C:U2AF complex"/>
    <property type="evidence" value="ECO:0007669"/>
    <property type="project" value="InterPro"/>
</dbReference>
<gene>
    <name evidence="9" type="ORF">O9G_000280</name>
</gene>
<keyword evidence="5" id="KW-0694">RNA-binding</keyword>